<protein>
    <recommendedName>
        <fullName evidence="4">Transmembrane protein</fullName>
    </recommendedName>
</protein>
<evidence type="ECO:0000256" key="1">
    <source>
        <dbReference type="SAM" id="Phobius"/>
    </source>
</evidence>
<dbReference type="AlphaFoldDB" id="A0A3A1YMW8"/>
<evidence type="ECO:0000313" key="2">
    <source>
        <dbReference type="EMBL" id="RIY39512.1"/>
    </source>
</evidence>
<gene>
    <name evidence="2" type="ORF">CJP73_13865</name>
</gene>
<sequence length="125" mass="14467">MTVDYTNPVSQNTNGSDPEKIRSLRTIVTVVYALQAIAFFVGLTSVVGIVINYIKLSEAQGTWLASHFRWQMRTFWFALLWFVVGFITTFILIGYAIMFANVIWMIYRVAKGWLRLNDNKPMYEV</sequence>
<keyword evidence="1" id="KW-0472">Membrane</keyword>
<accession>A0A3A1YMW8</accession>
<keyword evidence="1" id="KW-1133">Transmembrane helix</keyword>
<organism evidence="2 3">
    <name type="scientific">Neopusillimonas maritima</name>
    <dbReference type="NCBI Taxonomy" id="2026239"/>
    <lineage>
        <taxon>Bacteria</taxon>
        <taxon>Pseudomonadati</taxon>
        <taxon>Pseudomonadota</taxon>
        <taxon>Betaproteobacteria</taxon>
        <taxon>Burkholderiales</taxon>
        <taxon>Alcaligenaceae</taxon>
        <taxon>Neopusillimonas</taxon>
    </lineage>
</organism>
<feature type="transmembrane region" description="Helical" evidence="1">
    <location>
        <begin position="74"/>
        <end position="107"/>
    </location>
</feature>
<keyword evidence="1" id="KW-0812">Transmembrane</keyword>
<dbReference type="EMBL" id="NQYH01000015">
    <property type="protein sequence ID" value="RIY39512.1"/>
    <property type="molecule type" value="Genomic_DNA"/>
</dbReference>
<reference evidence="2 3" key="1">
    <citation type="submission" date="2017-08" db="EMBL/GenBank/DDBJ databases">
        <title>Pusillimonas indicus sp. nov., a member of the family Alcaligenaceae isolated from surface seawater.</title>
        <authorList>
            <person name="Li J."/>
        </authorList>
    </citation>
    <scope>NUCLEOTIDE SEQUENCE [LARGE SCALE GENOMIC DNA]</scope>
    <source>
        <strain evidence="2 3">L52-1-41</strain>
    </source>
</reference>
<comment type="caution">
    <text evidence="2">The sequence shown here is derived from an EMBL/GenBank/DDBJ whole genome shotgun (WGS) entry which is preliminary data.</text>
</comment>
<dbReference type="OrthoDB" id="5405464at2"/>
<evidence type="ECO:0000313" key="3">
    <source>
        <dbReference type="Proteomes" id="UP000266206"/>
    </source>
</evidence>
<dbReference type="Proteomes" id="UP000266206">
    <property type="component" value="Unassembled WGS sequence"/>
</dbReference>
<name>A0A3A1YMW8_9BURK</name>
<dbReference type="RefSeq" id="WP_114420594.1">
    <property type="nucleotide sequence ID" value="NZ_NQYH01000015.1"/>
</dbReference>
<evidence type="ECO:0008006" key="4">
    <source>
        <dbReference type="Google" id="ProtNLM"/>
    </source>
</evidence>
<proteinExistence type="predicted"/>
<feature type="transmembrane region" description="Helical" evidence="1">
    <location>
        <begin position="30"/>
        <end position="54"/>
    </location>
</feature>